<dbReference type="InParanoid" id="A0A0C3NWM2"/>
<evidence type="ECO:0000313" key="3">
    <source>
        <dbReference type="Proteomes" id="UP000054217"/>
    </source>
</evidence>
<feature type="transmembrane region" description="Helical" evidence="1">
    <location>
        <begin position="294"/>
        <end position="315"/>
    </location>
</feature>
<name>A0A0C3NWM2_PISTI</name>
<feature type="transmembrane region" description="Helical" evidence="1">
    <location>
        <begin position="264"/>
        <end position="282"/>
    </location>
</feature>
<dbReference type="EMBL" id="KN831967">
    <property type="protein sequence ID" value="KIO05250.1"/>
    <property type="molecule type" value="Genomic_DNA"/>
</dbReference>
<feature type="non-terminal residue" evidence="2">
    <location>
        <position position="1"/>
    </location>
</feature>
<keyword evidence="1" id="KW-0812">Transmembrane</keyword>
<sequence>GWKQIIHPDAGCYYVYPEQNIYTWSNISDTRVRCLVMEAVQQLDRRSELQSWLQGDKDICVVLDVEDYSSQTCLYYFVSHIDQRIFWLREHSDVKLRCASKQKHCELFPTPHSLTHDVINYMKDVLIQASGERMTVKYSTSPYTMDDLSHMLCLVKEIEGSRPDSKMRCSDHSAWVIAKLMSLHVNGVLRSSYGQIDDYFDIDYSGMTGRGPYERSWLMILLDPLLFRCADAYAEQLYAFYDSFSPESWSRFVRKVDVSIRDSNLLATVLLSTSVGFLQIGSIDAATGPGKRSAVQIIVYTSIICSIGSIIVGLLMTQQYRAKGADTPLRAVALLKRILKKPYGLERLAIVCCLPTVLLVWSLVTFLTALCVVFYYQTGIAVRIPVTVALGVIFLSLIGCLHTSGMQLFPREARNGRHKEETTTSLANIALLVRRLRATSYREF</sequence>
<feature type="transmembrane region" description="Helical" evidence="1">
    <location>
        <begin position="348"/>
        <end position="376"/>
    </location>
</feature>
<evidence type="ECO:0008006" key="4">
    <source>
        <dbReference type="Google" id="ProtNLM"/>
    </source>
</evidence>
<organism evidence="2 3">
    <name type="scientific">Pisolithus tinctorius Marx 270</name>
    <dbReference type="NCBI Taxonomy" id="870435"/>
    <lineage>
        <taxon>Eukaryota</taxon>
        <taxon>Fungi</taxon>
        <taxon>Dikarya</taxon>
        <taxon>Basidiomycota</taxon>
        <taxon>Agaricomycotina</taxon>
        <taxon>Agaricomycetes</taxon>
        <taxon>Agaricomycetidae</taxon>
        <taxon>Boletales</taxon>
        <taxon>Sclerodermatineae</taxon>
        <taxon>Pisolithaceae</taxon>
        <taxon>Pisolithus</taxon>
    </lineage>
</organism>
<dbReference type="AlphaFoldDB" id="A0A0C3NWM2"/>
<keyword evidence="1" id="KW-0472">Membrane</keyword>
<keyword evidence="3" id="KW-1185">Reference proteome</keyword>
<proteinExistence type="predicted"/>
<dbReference type="Proteomes" id="UP000054217">
    <property type="component" value="Unassembled WGS sequence"/>
</dbReference>
<dbReference type="OrthoDB" id="2657661at2759"/>
<protein>
    <recommendedName>
        <fullName evidence="4">WW domain-containing protein</fullName>
    </recommendedName>
</protein>
<keyword evidence="1" id="KW-1133">Transmembrane helix</keyword>
<dbReference type="HOGENOM" id="CLU_015091_2_2_1"/>
<accession>A0A0C3NWM2</accession>
<evidence type="ECO:0000256" key="1">
    <source>
        <dbReference type="SAM" id="Phobius"/>
    </source>
</evidence>
<reference evidence="2 3" key="1">
    <citation type="submission" date="2014-04" db="EMBL/GenBank/DDBJ databases">
        <authorList>
            <consortium name="DOE Joint Genome Institute"/>
            <person name="Kuo A."/>
            <person name="Kohler A."/>
            <person name="Costa M.D."/>
            <person name="Nagy L.G."/>
            <person name="Floudas D."/>
            <person name="Copeland A."/>
            <person name="Barry K.W."/>
            <person name="Cichocki N."/>
            <person name="Veneault-Fourrey C."/>
            <person name="LaButti K."/>
            <person name="Lindquist E.A."/>
            <person name="Lipzen A."/>
            <person name="Lundell T."/>
            <person name="Morin E."/>
            <person name="Murat C."/>
            <person name="Sun H."/>
            <person name="Tunlid A."/>
            <person name="Henrissat B."/>
            <person name="Grigoriev I.V."/>
            <person name="Hibbett D.S."/>
            <person name="Martin F."/>
            <person name="Nordberg H.P."/>
            <person name="Cantor M.N."/>
            <person name="Hua S.X."/>
        </authorList>
    </citation>
    <scope>NUCLEOTIDE SEQUENCE [LARGE SCALE GENOMIC DNA]</scope>
    <source>
        <strain evidence="2 3">Marx 270</strain>
    </source>
</reference>
<reference evidence="3" key="2">
    <citation type="submission" date="2015-01" db="EMBL/GenBank/DDBJ databases">
        <title>Evolutionary Origins and Diversification of the Mycorrhizal Mutualists.</title>
        <authorList>
            <consortium name="DOE Joint Genome Institute"/>
            <consortium name="Mycorrhizal Genomics Consortium"/>
            <person name="Kohler A."/>
            <person name="Kuo A."/>
            <person name="Nagy L.G."/>
            <person name="Floudas D."/>
            <person name="Copeland A."/>
            <person name="Barry K.W."/>
            <person name="Cichocki N."/>
            <person name="Veneault-Fourrey C."/>
            <person name="LaButti K."/>
            <person name="Lindquist E.A."/>
            <person name="Lipzen A."/>
            <person name="Lundell T."/>
            <person name="Morin E."/>
            <person name="Murat C."/>
            <person name="Riley R."/>
            <person name="Ohm R."/>
            <person name="Sun H."/>
            <person name="Tunlid A."/>
            <person name="Henrissat B."/>
            <person name="Grigoriev I.V."/>
            <person name="Hibbett D.S."/>
            <person name="Martin F."/>
        </authorList>
    </citation>
    <scope>NUCLEOTIDE SEQUENCE [LARGE SCALE GENOMIC DNA]</scope>
    <source>
        <strain evidence="3">Marx 270</strain>
    </source>
</reference>
<gene>
    <name evidence="2" type="ORF">M404DRAFT_141427</name>
</gene>
<feature type="transmembrane region" description="Helical" evidence="1">
    <location>
        <begin position="388"/>
        <end position="409"/>
    </location>
</feature>
<evidence type="ECO:0000313" key="2">
    <source>
        <dbReference type="EMBL" id="KIO05250.1"/>
    </source>
</evidence>